<dbReference type="AlphaFoldDB" id="X1H726"/>
<feature type="non-terminal residue" evidence="1">
    <location>
        <position position="1"/>
    </location>
</feature>
<comment type="caution">
    <text evidence="1">The sequence shown here is derived from an EMBL/GenBank/DDBJ whole genome shotgun (WGS) entry which is preliminary data.</text>
</comment>
<organism evidence="1">
    <name type="scientific">marine sediment metagenome</name>
    <dbReference type="NCBI Taxonomy" id="412755"/>
    <lineage>
        <taxon>unclassified sequences</taxon>
        <taxon>metagenomes</taxon>
        <taxon>ecological metagenomes</taxon>
    </lineage>
</organism>
<proteinExistence type="predicted"/>
<dbReference type="PANTHER" id="PTHR34614:SF2">
    <property type="entry name" value="TRANSPOSASE IS4-LIKE DOMAIN-CONTAINING PROTEIN"/>
    <property type="match status" value="1"/>
</dbReference>
<name>X1H726_9ZZZZ</name>
<dbReference type="EMBL" id="BARU01023137">
    <property type="protein sequence ID" value="GAH49654.1"/>
    <property type="molecule type" value="Genomic_DNA"/>
</dbReference>
<accession>X1H726</accession>
<feature type="non-terminal residue" evidence="1">
    <location>
        <position position="278"/>
    </location>
</feature>
<gene>
    <name evidence="1" type="ORF">S03H2_37579</name>
</gene>
<protein>
    <recommendedName>
        <fullName evidence="2">Transposase IS4-like domain-containing protein</fullName>
    </recommendedName>
</protein>
<evidence type="ECO:0000313" key="1">
    <source>
        <dbReference type="EMBL" id="GAH49654.1"/>
    </source>
</evidence>
<dbReference type="PANTHER" id="PTHR34614">
    <property type="match status" value="1"/>
</dbReference>
<sequence>TTLTLHGEYPEANGHIERGKSTLVVTFGHNKDHRPDLKQLLWILTISEDGAVPVHFKVADGNTQDSTTHIETWEVLRRLVGSPQFLYVADCKLCSKENLHHIHEAGGWFITVLPQTRKEDSQFKEWLLTHTPDWQEIIRYPHPRRKDGPPDIFRAVESPIPDSDGYRLIWFHSSHKRERDAQSRQDRIVRAFKELDKLKAKLAGPRCRYTTLEGVELAVKKILSDTGAQAWISHQIHQWKKESYRQERRGRPGKDMRWRRRVKMCFRLSWNIIEEKIQ</sequence>
<evidence type="ECO:0008006" key="2">
    <source>
        <dbReference type="Google" id="ProtNLM"/>
    </source>
</evidence>
<reference evidence="1" key="1">
    <citation type="journal article" date="2014" name="Front. Microbiol.">
        <title>High frequency of phylogenetically diverse reductive dehalogenase-homologous genes in deep subseafloor sedimentary metagenomes.</title>
        <authorList>
            <person name="Kawai M."/>
            <person name="Futagami T."/>
            <person name="Toyoda A."/>
            <person name="Takaki Y."/>
            <person name="Nishi S."/>
            <person name="Hori S."/>
            <person name="Arai W."/>
            <person name="Tsubouchi T."/>
            <person name="Morono Y."/>
            <person name="Uchiyama I."/>
            <person name="Ito T."/>
            <person name="Fujiyama A."/>
            <person name="Inagaki F."/>
            <person name="Takami H."/>
        </authorList>
    </citation>
    <scope>NUCLEOTIDE SEQUENCE</scope>
    <source>
        <strain evidence="1">Expedition CK06-06</strain>
    </source>
</reference>